<evidence type="ECO:0000313" key="2">
    <source>
        <dbReference type="Proteomes" id="UP000324222"/>
    </source>
</evidence>
<reference evidence="1 2" key="1">
    <citation type="submission" date="2019-05" db="EMBL/GenBank/DDBJ databases">
        <title>Another draft genome of Portunus trituberculatus and its Hox gene families provides insights of decapod evolution.</title>
        <authorList>
            <person name="Jeong J.-H."/>
            <person name="Song I."/>
            <person name="Kim S."/>
            <person name="Choi T."/>
            <person name="Kim D."/>
            <person name="Ryu S."/>
            <person name="Kim W."/>
        </authorList>
    </citation>
    <scope>NUCLEOTIDE SEQUENCE [LARGE SCALE GENOMIC DNA]</scope>
    <source>
        <tissue evidence="1">Muscle</tissue>
    </source>
</reference>
<evidence type="ECO:0000313" key="1">
    <source>
        <dbReference type="EMBL" id="MPC30260.1"/>
    </source>
</evidence>
<comment type="caution">
    <text evidence="1">The sequence shown here is derived from an EMBL/GenBank/DDBJ whole genome shotgun (WGS) entry which is preliminary data.</text>
</comment>
<name>A0A5B7E854_PORTR</name>
<keyword evidence="2" id="KW-1185">Reference proteome</keyword>
<gene>
    <name evidence="1" type="ORF">E2C01_023521</name>
</gene>
<dbReference type="AlphaFoldDB" id="A0A5B7E854"/>
<accession>A0A5B7E854</accession>
<protein>
    <submittedName>
        <fullName evidence="1">Uncharacterized protein</fullName>
    </submittedName>
</protein>
<sequence>MISSFFYRYHFLKQTLTPDLKKIIPSHAEEDNGLGTIFFQACAWPSTYFLNPSTWQIHPRPPLPIFSIKQKFKTPLATPPEPASPYWVRRLQGLTLPQMNSACRSEIRPRNSFHTYEILRWNSASTSETFIMKAPRIELTHPPKTSGANRSASFVGEASEAGATALLCHDGYRW</sequence>
<dbReference type="EMBL" id="VSRR010002221">
    <property type="protein sequence ID" value="MPC30260.1"/>
    <property type="molecule type" value="Genomic_DNA"/>
</dbReference>
<dbReference type="Proteomes" id="UP000324222">
    <property type="component" value="Unassembled WGS sequence"/>
</dbReference>
<proteinExistence type="predicted"/>
<organism evidence="1 2">
    <name type="scientific">Portunus trituberculatus</name>
    <name type="common">Swimming crab</name>
    <name type="synonym">Neptunus trituberculatus</name>
    <dbReference type="NCBI Taxonomy" id="210409"/>
    <lineage>
        <taxon>Eukaryota</taxon>
        <taxon>Metazoa</taxon>
        <taxon>Ecdysozoa</taxon>
        <taxon>Arthropoda</taxon>
        <taxon>Crustacea</taxon>
        <taxon>Multicrustacea</taxon>
        <taxon>Malacostraca</taxon>
        <taxon>Eumalacostraca</taxon>
        <taxon>Eucarida</taxon>
        <taxon>Decapoda</taxon>
        <taxon>Pleocyemata</taxon>
        <taxon>Brachyura</taxon>
        <taxon>Eubrachyura</taxon>
        <taxon>Portunoidea</taxon>
        <taxon>Portunidae</taxon>
        <taxon>Portuninae</taxon>
        <taxon>Portunus</taxon>
    </lineage>
</organism>